<keyword evidence="1 3" id="KW-0547">Nucleotide-binding</keyword>
<dbReference type="Gene3D" id="1.10.510.10">
    <property type="entry name" value="Transferase(Phosphotransferase) domain 1"/>
    <property type="match status" value="1"/>
</dbReference>
<evidence type="ECO:0000313" key="8">
    <source>
        <dbReference type="Proteomes" id="UP000697127"/>
    </source>
</evidence>
<dbReference type="GO" id="GO:0030447">
    <property type="term" value="P:filamentous growth"/>
    <property type="evidence" value="ECO:0007669"/>
    <property type="project" value="UniProtKB-ARBA"/>
</dbReference>
<protein>
    <recommendedName>
        <fullName evidence="6">Protein kinase domain-containing protein</fullName>
    </recommendedName>
</protein>
<dbReference type="CDD" id="cd05117">
    <property type="entry name" value="STKc_CAMK"/>
    <property type="match status" value="1"/>
</dbReference>
<accession>A0A9P7BFH2</accession>
<dbReference type="Pfam" id="PF00069">
    <property type="entry name" value="Pkinase"/>
    <property type="match status" value="1"/>
</dbReference>
<feature type="region of interest" description="Disordered" evidence="5">
    <location>
        <begin position="340"/>
        <end position="359"/>
    </location>
</feature>
<dbReference type="Proteomes" id="UP000697127">
    <property type="component" value="Unassembled WGS sequence"/>
</dbReference>
<sequence>MGLHELLADPFANAFSKKKNYDFKETLGAGSFGTVRKAIQKSSNREVAVKIILKSRLHGHLEVVEREINLLGSFKHPHIVELIDSFQTKHNFYIVTQLATGGELFDRLIKKTSFTEYDACDIIYQMLDAIAYLHNRGIAHRDIKPENVLYLTKDDKSPIVLADFGVSKQVDINNQEKLTGVAGSFGYIAPEIYSGEGYGDLYGLGKGGYTLSCDIWSLGVVAYTLIGGYSPIRAQNPQDFLDEVRTNNFVVFHEKYWSEISDEAKDFIIKSLDIDNRRRPSAIQLLNHPWIINHLNSNGNSNINSKNIISNIQEGFNAHARLRRAVRLIIMKNKLDKLRQIRESSDPNPTGTSSMEDDDTDDYLFCGNSQDSKILESFHNMKIIPGDDQSAKSISTNSTTPSIISDNERETLALKKLKSKELASTFQNLVRIAQDSKDQIRQFQEEEERKERLSKLGDGEGDGDGEQSQNQPIN</sequence>
<comment type="caution">
    <text evidence="7">The sequence shown here is derived from an EMBL/GenBank/DDBJ whole genome shotgun (WGS) entry which is preliminary data.</text>
</comment>
<feature type="binding site" evidence="3">
    <location>
        <position position="54"/>
    </location>
    <ligand>
        <name>ATP</name>
        <dbReference type="ChEBI" id="CHEBI:30616"/>
    </ligand>
</feature>
<dbReference type="PROSITE" id="PS00107">
    <property type="entry name" value="PROTEIN_KINASE_ATP"/>
    <property type="match status" value="1"/>
</dbReference>
<dbReference type="GO" id="GO:0004674">
    <property type="term" value="F:protein serine/threonine kinase activity"/>
    <property type="evidence" value="ECO:0007669"/>
    <property type="project" value="UniProtKB-KW"/>
</dbReference>
<evidence type="ECO:0000256" key="2">
    <source>
        <dbReference type="ARBA" id="ARBA00022840"/>
    </source>
</evidence>
<dbReference type="OrthoDB" id="40902at2759"/>
<dbReference type="FunFam" id="3.30.200.20:FF:000042">
    <property type="entry name" value="Aurora kinase A"/>
    <property type="match status" value="1"/>
</dbReference>
<evidence type="ECO:0000256" key="1">
    <source>
        <dbReference type="ARBA" id="ARBA00022741"/>
    </source>
</evidence>
<dbReference type="SMART" id="SM00220">
    <property type="entry name" value="S_TKc"/>
    <property type="match status" value="1"/>
</dbReference>
<feature type="compositionally biased region" description="Basic and acidic residues" evidence="5">
    <location>
        <begin position="439"/>
        <end position="458"/>
    </location>
</feature>
<dbReference type="InterPro" id="IPR008271">
    <property type="entry name" value="Ser/Thr_kinase_AS"/>
</dbReference>
<proteinExistence type="inferred from homology"/>
<dbReference type="InterPro" id="IPR011009">
    <property type="entry name" value="Kinase-like_dom_sf"/>
</dbReference>
<keyword evidence="2 3" id="KW-0067">ATP-binding</keyword>
<evidence type="ECO:0000259" key="6">
    <source>
        <dbReference type="PROSITE" id="PS50011"/>
    </source>
</evidence>
<keyword evidence="8" id="KW-1185">Reference proteome</keyword>
<dbReference type="InterPro" id="IPR017441">
    <property type="entry name" value="Protein_kinase_ATP_BS"/>
</dbReference>
<feature type="region of interest" description="Disordered" evidence="5">
    <location>
        <begin position="439"/>
        <end position="474"/>
    </location>
</feature>
<evidence type="ECO:0000256" key="5">
    <source>
        <dbReference type="SAM" id="MobiDB-lite"/>
    </source>
</evidence>
<dbReference type="AlphaFoldDB" id="A0A9P7BFH2"/>
<name>A0A9P7BFH2_9ASCO</name>
<gene>
    <name evidence="7" type="ORF">C6P40_002412</name>
</gene>
<reference evidence="7" key="1">
    <citation type="submission" date="2020-11" db="EMBL/GenBank/DDBJ databases">
        <title>Kefir isolates.</title>
        <authorList>
            <person name="Marcisauskas S."/>
            <person name="Kim Y."/>
            <person name="Blasche S."/>
        </authorList>
    </citation>
    <scope>NUCLEOTIDE SEQUENCE</scope>
    <source>
        <strain evidence="7">Olga-1</strain>
    </source>
</reference>
<dbReference type="PROSITE" id="PS00108">
    <property type="entry name" value="PROTEIN_KINASE_ST"/>
    <property type="match status" value="1"/>
</dbReference>
<dbReference type="FunFam" id="1.10.510.10:FF:000571">
    <property type="entry name" value="Maternal embryonic leucine zipper kinase"/>
    <property type="match status" value="1"/>
</dbReference>
<evidence type="ECO:0000313" key="7">
    <source>
        <dbReference type="EMBL" id="KAG0690542.1"/>
    </source>
</evidence>
<dbReference type="PROSITE" id="PS50011">
    <property type="entry name" value="PROTEIN_KINASE_DOM"/>
    <property type="match status" value="1"/>
</dbReference>
<keyword evidence="4" id="KW-0418">Kinase</keyword>
<dbReference type="InterPro" id="IPR000719">
    <property type="entry name" value="Prot_kinase_dom"/>
</dbReference>
<evidence type="ECO:0000256" key="3">
    <source>
        <dbReference type="PROSITE-ProRule" id="PRU10141"/>
    </source>
</evidence>
<dbReference type="EMBL" id="PUHW01000027">
    <property type="protein sequence ID" value="KAG0690542.1"/>
    <property type="molecule type" value="Genomic_DNA"/>
</dbReference>
<dbReference type="SUPFAM" id="SSF56112">
    <property type="entry name" value="Protein kinase-like (PK-like)"/>
    <property type="match status" value="1"/>
</dbReference>
<evidence type="ECO:0000256" key="4">
    <source>
        <dbReference type="RuleBase" id="RU000304"/>
    </source>
</evidence>
<dbReference type="PANTHER" id="PTHR24347">
    <property type="entry name" value="SERINE/THREONINE-PROTEIN KINASE"/>
    <property type="match status" value="1"/>
</dbReference>
<keyword evidence="4" id="KW-0808">Transferase</keyword>
<comment type="similarity">
    <text evidence="4">Belongs to the protein kinase superfamily.</text>
</comment>
<keyword evidence="4" id="KW-0723">Serine/threonine-protein kinase</keyword>
<feature type="domain" description="Protein kinase" evidence="6">
    <location>
        <begin position="21"/>
        <end position="291"/>
    </location>
</feature>
<dbReference type="GO" id="GO:0005524">
    <property type="term" value="F:ATP binding"/>
    <property type="evidence" value="ECO:0007669"/>
    <property type="project" value="UniProtKB-UniRule"/>
</dbReference>
<organism evidence="7 8">
    <name type="scientific">Pichia californica</name>
    <dbReference type="NCBI Taxonomy" id="460514"/>
    <lineage>
        <taxon>Eukaryota</taxon>
        <taxon>Fungi</taxon>
        <taxon>Dikarya</taxon>
        <taxon>Ascomycota</taxon>
        <taxon>Saccharomycotina</taxon>
        <taxon>Pichiomycetes</taxon>
        <taxon>Pichiales</taxon>
        <taxon>Pichiaceae</taxon>
        <taxon>Pichia</taxon>
    </lineage>
</organism>